<evidence type="ECO:0000259" key="3">
    <source>
        <dbReference type="Pfam" id="PF08501"/>
    </source>
</evidence>
<gene>
    <name evidence="4" type="ORF">M2283_010124</name>
</gene>
<dbReference type="Pfam" id="PF08501">
    <property type="entry name" value="Shikimate_dh_N"/>
    <property type="match status" value="1"/>
</dbReference>
<keyword evidence="5" id="KW-1185">Reference proteome</keyword>
<name>A0ABT6M2J4_9ACTN</name>
<dbReference type="Proteomes" id="UP001160499">
    <property type="component" value="Unassembled WGS sequence"/>
</dbReference>
<dbReference type="GO" id="GO:0004764">
    <property type="term" value="F:shikimate 3-dehydrogenase (NADP+) activity"/>
    <property type="evidence" value="ECO:0007669"/>
    <property type="project" value="UniProtKB-EC"/>
</dbReference>
<evidence type="ECO:0000313" key="4">
    <source>
        <dbReference type="EMBL" id="MDH6222772.1"/>
    </source>
</evidence>
<dbReference type="PANTHER" id="PTHR21089:SF1">
    <property type="entry name" value="BIFUNCTIONAL 3-DEHYDROQUINATE DEHYDRATASE_SHIKIMATE DEHYDROGENASE, CHLOROPLASTIC"/>
    <property type="match status" value="1"/>
</dbReference>
<comment type="pathway">
    <text evidence="1">Metabolic intermediate biosynthesis; chorismate biosynthesis; chorismate from D-erythrose 4-phosphate and phosphoenolpyruvate: step 4/7.</text>
</comment>
<dbReference type="RefSeq" id="WP_280883358.1">
    <property type="nucleotide sequence ID" value="NZ_JARXVH010000043.1"/>
</dbReference>
<dbReference type="EC" id="1.1.1.25" evidence="4"/>
<dbReference type="InterPro" id="IPR022893">
    <property type="entry name" value="Shikimate_DH_fam"/>
</dbReference>
<dbReference type="EMBL" id="JARXVH010000043">
    <property type="protein sequence ID" value="MDH6222772.1"/>
    <property type="molecule type" value="Genomic_DNA"/>
</dbReference>
<evidence type="ECO:0000256" key="2">
    <source>
        <dbReference type="ARBA" id="ARBA00023141"/>
    </source>
</evidence>
<dbReference type="CDD" id="cd01065">
    <property type="entry name" value="NAD_bind_Shikimate_DH"/>
    <property type="match status" value="1"/>
</dbReference>
<protein>
    <submittedName>
        <fullName evidence="4">Shikimate dehydrogenase</fullName>
        <ecNumber evidence="4">1.1.1.25</ecNumber>
    </submittedName>
</protein>
<dbReference type="PANTHER" id="PTHR21089">
    <property type="entry name" value="SHIKIMATE DEHYDROGENASE"/>
    <property type="match status" value="1"/>
</dbReference>
<proteinExistence type="predicted"/>
<dbReference type="InterPro" id="IPR036291">
    <property type="entry name" value="NAD(P)-bd_dom_sf"/>
</dbReference>
<comment type="caution">
    <text evidence="4">The sequence shown here is derived from an EMBL/GenBank/DDBJ whole genome shotgun (WGS) entry which is preliminary data.</text>
</comment>
<dbReference type="InterPro" id="IPR046346">
    <property type="entry name" value="Aminoacid_DH-like_N_sf"/>
</dbReference>
<dbReference type="Gene3D" id="3.40.50.10860">
    <property type="entry name" value="Leucine Dehydrogenase, chain A, domain 1"/>
    <property type="match status" value="1"/>
</dbReference>
<dbReference type="SUPFAM" id="SSF51735">
    <property type="entry name" value="NAD(P)-binding Rossmann-fold domains"/>
    <property type="match status" value="1"/>
</dbReference>
<sequence length="277" mass="29144">MTDTDAPPQAPIGGTTRLYVVIGDPVAQVQSPGLLNPLFAEQGIDAVLVPVEVHPDDLERVIHGLQRIGNLDGIFVTVPHKADAAQLADRHSRTVKIAGTANVMRRESDGSWLAENFDGSGFVAGLARAGHEIRGRRVALAGAGGAGSAIASALLTAGAERIAVTDPDQPKLDALVSRLAAYWPDRVHAVAELPLHDSDLAVNATPLGLRSSDPLPFPPEALAPGAVVVDIIMKPHETPLLRQAASLGHHVHHGIHMLNGQVESYCKFFGLRAPKTG</sequence>
<organism evidence="4 5">
    <name type="scientific">Streptomyces pseudovenezuelae</name>
    <dbReference type="NCBI Taxonomy" id="67350"/>
    <lineage>
        <taxon>Bacteria</taxon>
        <taxon>Bacillati</taxon>
        <taxon>Actinomycetota</taxon>
        <taxon>Actinomycetes</taxon>
        <taxon>Kitasatosporales</taxon>
        <taxon>Streptomycetaceae</taxon>
        <taxon>Streptomyces</taxon>
        <taxon>Streptomyces aurantiacus group</taxon>
    </lineage>
</organism>
<dbReference type="Gene3D" id="3.40.50.720">
    <property type="entry name" value="NAD(P)-binding Rossmann-like Domain"/>
    <property type="match status" value="1"/>
</dbReference>
<accession>A0ABT6M2J4</accession>
<evidence type="ECO:0000313" key="5">
    <source>
        <dbReference type="Proteomes" id="UP001160499"/>
    </source>
</evidence>
<keyword evidence="4" id="KW-0560">Oxidoreductase</keyword>
<reference evidence="4 5" key="1">
    <citation type="submission" date="2023-04" db="EMBL/GenBank/DDBJ databases">
        <title>Forest soil microbial communities from Buena Vista Peninsula, Colon Province, Panama.</title>
        <authorList>
            <person name="Bouskill N."/>
        </authorList>
    </citation>
    <scope>NUCLEOTIDE SEQUENCE [LARGE SCALE GENOMIC DNA]</scope>
    <source>
        <strain evidence="4 5">GGS1</strain>
    </source>
</reference>
<evidence type="ECO:0000256" key="1">
    <source>
        <dbReference type="ARBA" id="ARBA00004871"/>
    </source>
</evidence>
<feature type="domain" description="Shikimate dehydrogenase substrate binding N-terminal" evidence="3">
    <location>
        <begin position="21"/>
        <end position="103"/>
    </location>
</feature>
<dbReference type="SUPFAM" id="SSF53223">
    <property type="entry name" value="Aminoacid dehydrogenase-like, N-terminal domain"/>
    <property type="match status" value="1"/>
</dbReference>
<dbReference type="InterPro" id="IPR013708">
    <property type="entry name" value="Shikimate_DH-bd_N"/>
</dbReference>
<keyword evidence="2" id="KW-0028">Amino-acid biosynthesis</keyword>
<keyword evidence="2" id="KW-0057">Aromatic amino acid biosynthesis</keyword>